<evidence type="ECO:0000313" key="12">
    <source>
        <dbReference type="Proteomes" id="UP001241110"/>
    </source>
</evidence>
<dbReference type="SUPFAM" id="SSF55785">
    <property type="entry name" value="PYP-like sensor domain (PAS domain)"/>
    <property type="match status" value="1"/>
</dbReference>
<dbReference type="Gene3D" id="3.30.565.10">
    <property type="entry name" value="Histidine kinase-like ATPase, C-terminal domain"/>
    <property type="match status" value="1"/>
</dbReference>
<evidence type="ECO:0000256" key="8">
    <source>
        <dbReference type="ARBA" id="ARBA00023012"/>
    </source>
</evidence>
<keyword evidence="3" id="KW-0597">Phosphoprotein</keyword>
<keyword evidence="4" id="KW-0808">Transferase</keyword>
<evidence type="ECO:0000256" key="1">
    <source>
        <dbReference type="ARBA" id="ARBA00000085"/>
    </source>
</evidence>
<dbReference type="PANTHER" id="PTHR42878:SF7">
    <property type="entry name" value="SENSOR HISTIDINE KINASE GLRK"/>
    <property type="match status" value="1"/>
</dbReference>
<evidence type="ECO:0000256" key="9">
    <source>
        <dbReference type="SAM" id="Phobius"/>
    </source>
</evidence>
<evidence type="ECO:0000256" key="4">
    <source>
        <dbReference type="ARBA" id="ARBA00022679"/>
    </source>
</evidence>
<keyword evidence="7" id="KW-0067">ATP-binding</keyword>
<dbReference type="EMBL" id="JASJOS010000010">
    <property type="protein sequence ID" value="MDJ1483281.1"/>
    <property type="molecule type" value="Genomic_DNA"/>
</dbReference>
<dbReference type="GO" id="GO:0000155">
    <property type="term" value="F:phosphorelay sensor kinase activity"/>
    <property type="evidence" value="ECO:0007669"/>
    <property type="project" value="InterPro"/>
</dbReference>
<keyword evidence="9" id="KW-1133">Transmembrane helix</keyword>
<dbReference type="CDD" id="cd19410">
    <property type="entry name" value="HK9-like_sensor"/>
    <property type="match status" value="1"/>
</dbReference>
<dbReference type="InterPro" id="IPR004358">
    <property type="entry name" value="Sig_transdc_His_kin-like_C"/>
</dbReference>
<reference evidence="11" key="1">
    <citation type="submission" date="2023-05" db="EMBL/GenBank/DDBJ databases">
        <authorList>
            <person name="Zhang X."/>
        </authorList>
    </citation>
    <scope>NUCLEOTIDE SEQUENCE</scope>
    <source>
        <strain evidence="11">YF14B1</strain>
    </source>
</reference>
<dbReference type="Pfam" id="PF05227">
    <property type="entry name" value="CHASE3"/>
    <property type="match status" value="1"/>
</dbReference>
<evidence type="ECO:0000256" key="7">
    <source>
        <dbReference type="ARBA" id="ARBA00022840"/>
    </source>
</evidence>
<dbReference type="Gene3D" id="3.30.450.20">
    <property type="entry name" value="PAS domain"/>
    <property type="match status" value="1"/>
</dbReference>
<dbReference type="PROSITE" id="PS50109">
    <property type="entry name" value="HIS_KIN"/>
    <property type="match status" value="1"/>
</dbReference>
<protein>
    <recommendedName>
        <fullName evidence="2">histidine kinase</fullName>
        <ecNumber evidence="2">2.7.13.3</ecNumber>
    </recommendedName>
</protein>
<dbReference type="InterPro" id="IPR003661">
    <property type="entry name" value="HisK_dim/P_dom"/>
</dbReference>
<evidence type="ECO:0000256" key="5">
    <source>
        <dbReference type="ARBA" id="ARBA00022741"/>
    </source>
</evidence>
<comment type="caution">
    <text evidence="11">The sequence shown here is derived from an EMBL/GenBank/DDBJ whole genome shotgun (WGS) entry which is preliminary data.</text>
</comment>
<gene>
    <name evidence="11" type="ORF">QNI16_22475</name>
</gene>
<dbReference type="PANTHER" id="PTHR42878">
    <property type="entry name" value="TWO-COMPONENT HISTIDINE KINASE"/>
    <property type="match status" value="1"/>
</dbReference>
<feature type="transmembrane region" description="Helical" evidence="9">
    <location>
        <begin position="185"/>
        <end position="204"/>
    </location>
</feature>
<evidence type="ECO:0000313" key="11">
    <source>
        <dbReference type="EMBL" id="MDJ1483281.1"/>
    </source>
</evidence>
<dbReference type="GO" id="GO:0007234">
    <property type="term" value="P:osmosensory signaling via phosphorelay pathway"/>
    <property type="evidence" value="ECO:0007669"/>
    <property type="project" value="TreeGrafter"/>
</dbReference>
<dbReference type="AlphaFoldDB" id="A0AAE3QU34"/>
<name>A0AAE3QU34_9BACT</name>
<sequence length="650" mass="75008">MMRYSKPIVHTAFIISTLVLAWIGFSIYQNHKVALEKAAQVFHSNRIIYTAEKVLSLLNRAENGQREYVVSNDSIDLQPYYRSIDSVGGYIDSLYYLTNSNTHHRLLIDSLKKNASVKIDLMQYAILLKNNNNLSGLESLYKSPQNRAAMNNIQYVLQEVIAEERNHLTLRNREYVSSVHRTTQAIYWVLGSYLLMISGSFILIRNKFRNKDYYEGKLVTLSAELKQKDEELHSNNRELMANSNELTAIYGQLNKIKNEFANISLSRMAKIRRINNLLVAEAHKREKITDDLRKSESRFKAALNKAPIVVFNQDIHLRYTWIYDNTNLSQYHFSDSLGKTDTEIFPVKEAEQLTAIKQHVLETGEGTAQEINLSFGRKKVYLLLTIEPTFDKNQKIKGITCAGYDITDQKKTEDVLRHTLKELKKRNHELDNYVYKVSHDLRAPLVSILGLINLTKMDDNPDTLRNYLSLIENRVSKLDDFIKSVLNHSRTLNSEIIIKPIDFEKIIHDCADELRYLPNLEKLHIEVNIDKEVEFHSDELRIGIILKNFISNAAKYLNPHADSNFLRFQIIVTEQQAKIIIEDNGMGIEEQYIARIFDMFFRATPKSDGSGLGLYIVKQTIERLEGSVSVDSEIGKGTTFRLLMPNFKVQ</sequence>
<proteinExistence type="predicted"/>
<dbReference type="Gene3D" id="1.10.287.130">
    <property type="match status" value="1"/>
</dbReference>
<dbReference type="GO" id="GO:0005524">
    <property type="term" value="F:ATP binding"/>
    <property type="evidence" value="ECO:0007669"/>
    <property type="project" value="UniProtKB-KW"/>
</dbReference>
<feature type="domain" description="Histidine kinase" evidence="10">
    <location>
        <begin position="436"/>
        <end position="648"/>
    </location>
</feature>
<dbReference type="GO" id="GO:0000156">
    <property type="term" value="F:phosphorelay response regulator activity"/>
    <property type="evidence" value="ECO:0007669"/>
    <property type="project" value="TreeGrafter"/>
</dbReference>
<organism evidence="11 12">
    <name type="scientific">Xanthocytophaga flava</name>
    <dbReference type="NCBI Taxonomy" id="3048013"/>
    <lineage>
        <taxon>Bacteria</taxon>
        <taxon>Pseudomonadati</taxon>
        <taxon>Bacteroidota</taxon>
        <taxon>Cytophagia</taxon>
        <taxon>Cytophagales</taxon>
        <taxon>Rhodocytophagaceae</taxon>
        <taxon>Xanthocytophaga</taxon>
    </lineage>
</organism>
<dbReference type="GO" id="GO:0030295">
    <property type="term" value="F:protein kinase activator activity"/>
    <property type="evidence" value="ECO:0007669"/>
    <property type="project" value="TreeGrafter"/>
</dbReference>
<evidence type="ECO:0000256" key="2">
    <source>
        <dbReference type="ARBA" id="ARBA00012438"/>
    </source>
</evidence>
<dbReference type="SUPFAM" id="SSF55874">
    <property type="entry name" value="ATPase domain of HSP90 chaperone/DNA topoisomerase II/histidine kinase"/>
    <property type="match status" value="1"/>
</dbReference>
<feature type="transmembrane region" description="Helical" evidence="9">
    <location>
        <begin position="7"/>
        <end position="28"/>
    </location>
</feature>
<evidence type="ECO:0000259" key="10">
    <source>
        <dbReference type="PROSITE" id="PS50109"/>
    </source>
</evidence>
<dbReference type="InterPro" id="IPR005467">
    <property type="entry name" value="His_kinase_dom"/>
</dbReference>
<dbReference type="Proteomes" id="UP001241110">
    <property type="component" value="Unassembled WGS sequence"/>
</dbReference>
<dbReference type="InterPro" id="IPR036890">
    <property type="entry name" value="HATPase_C_sf"/>
</dbReference>
<keyword evidence="9" id="KW-0472">Membrane</keyword>
<comment type="catalytic activity">
    <reaction evidence="1">
        <text>ATP + protein L-histidine = ADP + protein N-phospho-L-histidine.</text>
        <dbReference type="EC" id="2.7.13.3"/>
    </reaction>
</comment>
<keyword evidence="6" id="KW-0418">Kinase</keyword>
<accession>A0AAE3QU34</accession>
<dbReference type="PRINTS" id="PR00344">
    <property type="entry name" value="BCTRLSENSOR"/>
</dbReference>
<dbReference type="InterPro" id="IPR003594">
    <property type="entry name" value="HATPase_dom"/>
</dbReference>
<dbReference type="EC" id="2.7.13.3" evidence="2"/>
<dbReference type="CDD" id="cd00082">
    <property type="entry name" value="HisKA"/>
    <property type="match status" value="1"/>
</dbReference>
<dbReference type="InterPro" id="IPR050351">
    <property type="entry name" value="BphY/WalK/GraS-like"/>
</dbReference>
<dbReference type="InterPro" id="IPR007891">
    <property type="entry name" value="CHASE3"/>
</dbReference>
<dbReference type="SMART" id="SM00388">
    <property type="entry name" value="HisKA"/>
    <property type="match status" value="1"/>
</dbReference>
<evidence type="ECO:0000256" key="3">
    <source>
        <dbReference type="ARBA" id="ARBA00022553"/>
    </source>
</evidence>
<dbReference type="InterPro" id="IPR013656">
    <property type="entry name" value="PAS_4"/>
</dbReference>
<dbReference type="Pfam" id="PF08448">
    <property type="entry name" value="PAS_4"/>
    <property type="match status" value="1"/>
</dbReference>
<dbReference type="SUPFAM" id="SSF47384">
    <property type="entry name" value="Homodimeric domain of signal transducing histidine kinase"/>
    <property type="match status" value="1"/>
</dbReference>
<dbReference type="Pfam" id="PF02518">
    <property type="entry name" value="HATPase_c"/>
    <property type="match status" value="1"/>
</dbReference>
<keyword evidence="9" id="KW-0812">Transmembrane</keyword>
<evidence type="ECO:0000256" key="6">
    <source>
        <dbReference type="ARBA" id="ARBA00022777"/>
    </source>
</evidence>
<dbReference type="SMART" id="SM00387">
    <property type="entry name" value="HATPase_c"/>
    <property type="match status" value="1"/>
</dbReference>
<dbReference type="InterPro" id="IPR036097">
    <property type="entry name" value="HisK_dim/P_sf"/>
</dbReference>
<dbReference type="RefSeq" id="WP_313982974.1">
    <property type="nucleotide sequence ID" value="NZ_JASJOS010000010.1"/>
</dbReference>
<dbReference type="Pfam" id="PF00512">
    <property type="entry name" value="HisKA"/>
    <property type="match status" value="1"/>
</dbReference>
<keyword evidence="5" id="KW-0547">Nucleotide-binding</keyword>
<dbReference type="InterPro" id="IPR035965">
    <property type="entry name" value="PAS-like_dom_sf"/>
</dbReference>
<keyword evidence="8" id="KW-0902">Two-component regulatory system</keyword>